<dbReference type="STRING" id="92696.A0A4R0RHB7"/>
<evidence type="ECO:0000256" key="2">
    <source>
        <dbReference type="SAM" id="MobiDB-lite"/>
    </source>
</evidence>
<dbReference type="OrthoDB" id="25987at2759"/>
<evidence type="ECO:0000313" key="4">
    <source>
        <dbReference type="Proteomes" id="UP000292702"/>
    </source>
</evidence>
<dbReference type="InterPro" id="IPR026832">
    <property type="entry name" value="Asteroid"/>
</dbReference>
<name>A0A4R0RHB7_9APHY</name>
<dbReference type="InterPro" id="IPR029060">
    <property type="entry name" value="PIN-like_dom_sf"/>
</dbReference>
<dbReference type="InterPro" id="IPR019974">
    <property type="entry name" value="XPG_CS"/>
</dbReference>
<gene>
    <name evidence="3" type="ORF">EIP91_001252</name>
</gene>
<dbReference type="PANTHER" id="PTHR15665:SF1">
    <property type="entry name" value="PROTEIN ASTEROID HOMOLOG 1"/>
    <property type="match status" value="1"/>
</dbReference>
<dbReference type="PANTHER" id="PTHR15665">
    <property type="entry name" value="ASTEROID PROTEIN"/>
    <property type="match status" value="1"/>
</dbReference>
<proteinExistence type="inferred from homology"/>
<evidence type="ECO:0008006" key="5">
    <source>
        <dbReference type="Google" id="ProtNLM"/>
    </source>
</evidence>
<dbReference type="Gene3D" id="3.40.50.1010">
    <property type="entry name" value="5'-nuclease"/>
    <property type="match status" value="1"/>
</dbReference>
<dbReference type="GO" id="GO:0016788">
    <property type="term" value="F:hydrolase activity, acting on ester bonds"/>
    <property type="evidence" value="ECO:0007669"/>
    <property type="project" value="InterPro"/>
</dbReference>
<dbReference type="Proteomes" id="UP000292702">
    <property type="component" value="Unassembled WGS sequence"/>
</dbReference>
<dbReference type="PROSITE" id="PS00841">
    <property type="entry name" value="XPG_1"/>
    <property type="match status" value="1"/>
</dbReference>
<feature type="region of interest" description="Disordered" evidence="2">
    <location>
        <begin position="538"/>
        <end position="561"/>
    </location>
</feature>
<protein>
    <recommendedName>
        <fullName evidence="5">Asteroid domain-containing protein</fullName>
    </recommendedName>
</protein>
<feature type="region of interest" description="Disordered" evidence="2">
    <location>
        <begin position="767"/>
        <end position="804"/>
    </location>
</feature>
<feature type="compositionally biased region" description="Low complexity" evidence="2">
    <location>
        <begin position="543"/>
        <end position="555"/>
    </location>
</feature>
<comment type="similarity">
    <text evidence="1">Belongs to the asteroid family.</text>
</comment>
<dbReference type="SUPFAM" id="SSF88723">
    <property type="entry name" value="PIN domain-like"/>
    <property type="match status" value="1"/>
</dbReference>
<dbReference type="AlphaFoldDB" id="A0A4R0RHB7"/>
<organism evidence="3 4">
    <name type="scientific">Steccherinum ochraceum</name>
    <dbReference type="NCBI Taxonomy" id="92696"/>
    <lineage>
        <taxon>Eukaryota</taxon>
        <taxon>Fungi</taxon>
        <taxon>Dikarya</taxon>
        <taxon>Basidiomycota</taxon>
        <taxon>Agaricomycotina</taxon>
        <taxon>Agaricomycetes</taxon>
        <taxon>Polyporales</taxon>
        <taxon>Steccherinaceae</taxon>
        <taxon>Steccherinum</taxon>
    </lineage>
</organism>
<dbReference type="EMBL" id="RWJN01000131">
    <property type="protein sequence ID" value="TCD66532.1"/>
    <property type="molecule type" value="Genomic_DNA"/>
</dbReference>
<sequence length="813" mass="90026">MDFRPILPSITLRSRKGKPSVFNGWSFIYEIVGASGLPWVYGGEYEQFAKLVEATVRAWLDMGLKVHFVFDGPYPALKFPTISSRVTQTAVQGSLLFFRTSAASRSRPRFLNELSMLPPLSYPTCVQTLARLAASLNGAADSSLQLHFADVEGDPFSVELAGRLEAYVVGYDSDFVILNTDGYKGYIPIGEMVWTALTADEESVNVRESDGEFQTVVSKTRKRAQKQRETQTGLIPPESGRDLHLSVTIYSPARLATHLKIPISLLPLLGALVGNDFTGGKDTSVTTSQQTNLQWLFFERQLTLSQRVTRVATTLRSILDAALLAPAKGKQKIQVNSVMQLIERAVATLTVRSTDTLSSGERERIVERIVEATLQYAIPKQELPDLWISPLCPLHAAEDCVLVKYLSSPSQDTPDTDSDVESRGDTTLRDLYIAAYREGDLDPRILDVVHTGTFWYRQSLENPDYECVGRTIARPIHEIVYALLDDAFDLPGAGDDESSDDDESDDDELIDVVEESDEEDPLAPLRGALQQLDDSVDDVMTEPSSSVASSSAPRPSSKRKKVVTEYLRRGTRMAPEEILVPSISSVCRHYDVPRSGIPLQLQSEEARFTFILRVLRSDLPAVRSLPPSHILIALALRWTVFTMDLRAKENSSKERVKERWTKHEAKAFLASFRDSPAEDVLDSETLPSIVDRNVQLVAQTFHALTAILRLSQVLLLQKRIPFPDLHYSGQLFHAFLTNAASVPSDAVSPAVWNAAVEGLDDAFAESEKKKRKKDVTSNGIQNGHLAAKAVNGRQGKPTTKGRGMFDMLASMDA</sequence>
<evidence type="ECO:0000313" key="3">
    <source>
        <dbReference type="EMBL" id="TCD66532.1"/>
    </source>
</evidence>
<evidence type="ECO:0000256" key="1">
    <source>
        <dbReference type="ARBA" id="ARBA00007398"/>
    </source>
</evidence>
<keyword evidence="4" id="KW-1185">Reference proteome</keyword>
<comment type="caution">
    <text evidence="3">The sequence shown here is derived from an EMBL/GenBank/DDBJ whole genome shotgun (WGS) entry which is preliminary data.</text>
</comment>
<feature type="region of interest" description="Disordered" evidence="2">
    <location>
        <begin position="217"/>
        <end position="237"/>
    </location>
</feature>
<accession>A0A4R0RHB7</accession>
<reference evidence="3 4" key="1">
    <citation type="submission" date="2018-11" db="EMBL/GenBank/DDBJ databases">
        <title>Genome assembly of Steccherinum ochraceum LE-BIN_3174, the white-rot fungus of the Steccherinaceae family (The Residual Polyporoid clade, Polyporales, Basidiomycota).</title>
        <authorList>
            <person name="Fedorova T.V."/>
            <person name="Glazunova O.A."/>
            <person name="Landesman E.O."/>
            <person name="Moiseenko K.V."/>
            <person name="Psurtseva N.V."/>
            <person name="Savinova O.S."/>
            <person name="Shakhova N.V."/>
            <person name="Tyazhelova T.V."/>
            <person name="Vasina D.V."/>
        </authorList>
    </citation>
    <scope>NUCLEOTIDE SEQUENCE [LARGE SCALE GENOMIC DNA]</scope>
    <source>
        <strain evidence="3 4">LE-BIN_3174</strain>
    </source>
</reference>